<accession>A0A3B0CE68</accession>
<dbReference type="RefSeq" id="WP_120710528.1">
    <property type="nucleotide sequence ID" value="NZ_RBCJ01000001.1"/>
</dbReference>
<reference evidence="1 2" key="1">
    <citation type="submission" date="2018-10" db="EMBL/GenBank/DDBJ databases">
        <title>Ulvibacterium marinum gen. nov., sp. nov., a novel marine bacterium of the family Flavobacteriaceae, isolated from a culture of the green alga Ulva prolifera.</title>
        <authorList>
            <person name="Zhang Z."/>
        </authorList>
    </citation>
    <scope>NUCLEOTIDE SEQUENCE [LARGE SCALE GENOMIC DNA]</scope>
    <source>
        <strain evidence="1 2">CCMM003</strain>
    </source>
</reference>
<dbReference type="SUPFAM" id="SSF53474">
    <property type="entry name" value="alpha/beta-Hydrolases"/>
    <property type="match status" value="1"/>
</dbReference>
<name>A0A3B0CE68_9FLAO</name>
<dbReference type="EMBL" id="RBCJ01000001">
    <property type="protein sequence ID" value="RKN83321.1"/>
    <property type="molecule type" value="Genomic_DNA"/>
</dbReference>
<comment type="caution">
    <text evidence="1">The sequence shown here is derived from an EMBL/GenBank/DDBJ whole genome shotgun (WGS) entry which is preliminary data.</text>
</comment>
<sequence>MKTKELFSWKFTPLFLAVVATIMTIGCTDNDDQDYVTIDSETQDDGEWVNYIEDLSFESIILTENQEDLNEALQEAAEGDLIFFEDNDVQKKQNLKNSKGSFYALVGFDGEQIAISNKTISDISSDTSRDEKANKSNRSCRILEITRSSLSADIAHYQIMVRMGNGPYDVVRIHRVVRESRKYRPIRTEGNVFMIHGSSQDFDDIFLRPGIENPDAYNSSPFYLASNNIDVWGIDLGWTLVPLETKDFSFFLGWGTTKDTRHVLKSMAIARLVRGLTRQGFGRMNLLGFSYGAGLTYNAAIKETQEHRILRDIKGMIPTDFVMVYEQNDSAFGAGSCSLSEMSEVAHANGEYQNTNGVGFITVGQAALDNPEGDSPVAPGLSNYQFALAAAGGPQPNGPDWHFLGGQFDGQIPTGLAYTEEERWFNLLISLAPYMPTYITAEGFSIFCPENRESIVADLNQIKIPILYLGAAGGYGQDGVFSTTLAGSSDVSVEIVTKLPNGPRILDYGHADLFMAKDASELVWKSLRDWLASH</sequence>
<organism evidence="1 2">
    <name type="scientific">Ulvibacterium marinum</name>
    <dbReference type="NCBI Taxonomy" id="2419782"/>
    <lineage>
        <taxon>Bacteria</taxon>
        <taxon>Pseudomonadati</taxon>
        <taxon>Bacteroidota</taxon>
        <taxon>Flavobacteriia</taxon>
        <taxon>Flavobacteriales</taxon>
        <taxon>Flavobacteriaceae</taxon>
        <taxon>Ulvibacterium</taxon>
    </lineage>
</organism>
<dbReference type="Gene3D" id="3.40.50.1820">
    <property type="entry name" value="alpha/beta hydrolase"/>
    <property type="match status" value="1"/>
</dbReference>
<protein>
    <recommendedName>
        <fullName evidence="3">Alpha/beta hydrolase</fullName>
    </recommendedName>
</protein>
<evidence type="ECO:0008006" key="3">
    <source>
        <dbReference type="Google" id="ProtNLM"/>
    </source>
</evidence>
<gene>
    <name evidence="1" type="ORF">D7Z94_05710</name>
</gene>
<dbReference type="PROSITE" id="PS51257">
    <property type="entry name" value="PROKAR_LIPOPROTEIN"/>
    <property type="match status" value="1"/>
</dbReference>
<proteinExistence type="predicted"/>
<evidence type="ECO:0000313" key="1">
    <source>
        <dbReference type="EMBL" id="RKN83321.1"/>
    </source>
</evidence>
<dbReference type="InterPro" id="IPR029058">
    <property type="entry name" value="AB_hydrolase_fold"/>
</dbReference>
<dbReference type="Proteomes" id="UP000276603">
    <property type="component" value="Unassembled WGS sequence"/>
</dbReference>
<keyword evidence="2" id="KW-1185">Reference proteome</keyword>
<dbReference type="OrthoDB" id="338827at2"/>
<dbReference type="AlphaFoldDB" id="A0A3B0CE68"/>
<evidence type="ECO:0000313" key="2">
    <source>
        <dbReference type="Proteomes" id="UP000276603"/>
    </source>
</evidence>